<dbReference type="EMBL" id="BKCJ010318169">
    <property type="protein sequence ID" value="GEZ74700.1"/>
    <property type="molecule type" value="Genomic_DNA"/>
</dbReference>
<proteinExistence type="predicted"/>
<organism evidence="1">
    <name type="scientific">Tanacetum cinerariifolium</name>
    <name type="common">Dalmatian daisy</name>
    <name type="synonym">Chrysanthemum cinerariifolium</name>
    <dbReference type="NCBI Taxonomy" id="118510"/>
    <lineage>
        <taxon>Eukaryota</taxon>
        <taxon>Viridiplantae</taxon>
        <taxon>Streptophyta</taxon>
        <taxon>Embryophyta</taxon>
        <taxon>Tracheophyta</taxon>
        <taxon>Spermatophyta</taxon>
        <taxon>Magnoliopsida</taxon>
        <taxon>eudicotyledons</taxon>
        <taxon>Gunneridae</taxon>
        <taxon>Pentapetalae</taxon>
        <taxon>asterids</taxon>
        <taxon>campanulids</taxon>
        <taxon>Asterales</taxon>
        <taxon>Asteraceae</taxon>
        <taxon>Asteroideae</taxon>
        <taxon>Anthemideae</taxon>
        <taxon>Anthemidinae</taxon>
        <taxon>Tanacetum</taxon>
    </lineage>
</organism>
<dbReference type="AlphaFoldDB" id="A0A699ILV9"/>
<evidence type="ECO:0000313" key="1">
    <source>
        <dbReference type="EMBL" id="GEZ74700.1"/>
    </source>
</evidence>
<protein>
    <submittedName>
        <fullName evidence="1">Phospholipase-like protein</fullName>
    </submittedName>
</protein>
<sequence length="325" mass="38714">MMIIMICPDLLYQRVFPYKIRLIITNLDVISVIEDEETFGKLSDEDAIRLSLLLALEVNFMGRLLTFKVDDTLFKLAENLEAWNSFPWEKWLNDRVIRELNFRVFKLKTIIQVFAHKRNDGQDKLQFNDEFSSMSSELCDSLNRIFVDLIHQYDSNEDIAQELRLCLEEEERLCCAHEKLIVEEKMLMLEEANRLRLEEEKMLQLVEEKNKKHKEFMNSTHVWLTDDIERLLGQPGQVKCKFSWSYDYTVDRNFRLKLVCLNPTRKGWLTNELLLQNGMPLFYANGDRYVTPWSEVDQFHILSGEVTFYDSGDTYDYDFRLGIFY</sequence>
<reference evidence="1" key="1">
    <citation type="journal article" date="2019" name="Sci. Rep.">
        <title>Draft genome of Tanacetum cinerariifolium, the natural source of mosquito coil.</title>
        <authorList>
            <person name="Yamashiro T."/>
            <person name="Shiraishi A."/>
            <person name="Satake H."/>
            <person name="Nakayama K."/>
        </authorList>
    </citation>
    <scope>NUCLEOTIDE SEQUENCE</scope>
</reference>
<name>A0A699ILV9_TANCI</name>
<feature type="non-terminal residue" evidence="1">
    <location>
        <position position="325"/>
    </location>
</feature>
<accession>A0A699ILV9</accession>
<gene>
    <name evidence="1" type="ORF">Tci_546673</name>
</gene>
<comment type="caution">
    <text evidence="1">The sequence shown here is derived from an EMBL/GenBank/DDBJ whole genome shotgun (WGS) entry which is preliminary data.</text>
</comment>